<organism evidence="1 2">
    <name type="scientific">Bradyrhizobium ottawaense</name>
    <dbReference type="NCBI Taxonomy" id="931866"/>
    <lineage>
        <taxon>Bacteria</taxon>
        <taxon>Pseudomonadati</taxon>
        <taxon>Pseudomonadota</taxon>
        <taxon>Alphaproteobacteria</taxon>
        <taxon>Hyphomicrobiales</taxon>
        <taxon>Nitrobacteraceae</taxon>
        <taxon>Bradyrhizobium</taxon>
    </lineage>
</organism>
<dbReference type="EMBL" id="JBGBZJ010000003">
    <property type="protein sequence ID" value="MEY9453396.1"/>
    <property type="molecule type" value="Genomic_DNA"/>
</dbReference>
<gene>
    <name evidence="1" type="ORF">ABIG07_002344</name>
</gene>
<accession>A0ABV4FP66</accession>
<keyword evidence="2" id="KW-1185">Reference proteome</keyword>
<dbReference type="Proteomes" id="UP001565369">
    <property type="component" value="Unassembled WGS sequence"/>
</dbReference>
<dbReference type="RefSeq" id="WP_028141988.1">
    <property type="nucleotide sequence ID" value="NZ_AP021854.1"/>
</dbReference>
<evidence type="ECO:0000313" key="2">
    <source>
        <dbReference type="Proteomes" id="UP001565369"/>
    </source>
</evidence>
<reference evidence="1 2" key="1">
    <citation type="submission" date="2024-07" db="EMBL/GenBank/DDBJ databases">
        <title>Genomic Encyclopedia of Type Strains, Phase V (KMG-V): Genome sequencing to study the core and pangenomes of soil and plant-associated prokaryotes.</title>
        <authorList>
            <person name="Whitman W."/>
        </authorList>
    </citation>
    <scope>NUCLEOTIDE SEQUENCE [LARGE SCALE GENOMIC DNA]</scope>
    <source>
        <strain evidence="1 2">USDA 152</strain>
    </source>
</reference>
<protein>
    <recommendedName>
        <fullName evidence="3">CopG family transcriptional regulator</fullName>
    </recommendedName>
</protein>
<comment type="caution">
    <text evidence="1">The sequence shown here is derived from an EMBL/GenBank/DDBJ whole genome shotgun (WGS) entry which is preliminary data.</text>
</comment>
<name>A0ABV4FP66_9BRAD</name>
<evidence type="ECO:0008006" key="3">
    <source>
        <dbReference type="Google" id="ProtNLM"/>
    </source>
</evidence>
<proteinExistence type="predicted"/>
<evidence type="ECO:0000313" key="1">
    <source>
        <dbReference type="EMBL" id="MEY9453396.1"/>
    </source>
</evidence>
<sequence>MSAATTDPISLRLPPNLQAGVDACAAARALSPAEAVEYLVREALLTGKWLTVDQRLQLEAEAATMAVVDVIVTRIKDEDAWGDDVTRTVFVELRDKHRAEYDAAIANGEAARVNRDIGKRVRRLLDADVVIENGGYRKMGQVPRSADELIKTYTVLRRRGVAEPAAAPSS</sequence>